<sequence length="101" mass="10602">MASLMDEKKAWSQAVADFPFGSRVSGSVVRVMPFGLIVDVADAPNVKFVADAIDVRGRGGEVIGVDGFRVGDVVAGVIVDHVAHNLEIKMRIAVRGGVGEP</sequence>
<dbReference type="RefSeq" id="WP_377857639.1">
    <property type="nucleotide sequence ID" value="NZ_JBHLZU010000020.1"/>
</dbReference>
<name>A0ABV6A2V1_9PSEU</name>
<evidence type="ECO:0000313" key="3">
    <source>
        <dbReference type="Proteomes" id="UP001589693"/>
    </source>
</evidence>
<reference evidence="2 3" key="1">
    <citation type="submission" date="2024-09" db="EMBL/GenBank/DDBJ databases">
        <authorList>
            <person name="Sun Q."/>
            <person name="Mori K."/>
        </authorList>
    </citation>
    <scope>NUCLEOTIDE SEQUENCE [LARGE SCALE GENOMIC DNA]</scope>
    <source>
        <strain evidence="2 3">TBRC 7907</strain>
    </source>
</reference>
<feature type="domain" description="S1 motif" evidence="1">
    <location>
        <begin position="21"/>
        <end position="95"/>
    </location>
</feature>
<dbReference type="InterPro" id="IPR003029">
    <property type="entry name" value="S1_domain"/>
</dbReference>
<gene>
    <name evidence="2" type="ORF">ACFFQA_26390</name>
</gene>
<evidence type="ECO:0000259" key="1">
    <source>
        <dbReference type="PROSITE" id="PS50126"/>
    </source>
</evidence>
<proteinExistence type="predicted"/>
<keyword evidence="3" id="KW-1185">Reference proteome</keyword>
<dbReference type="PROSITE" id="PS50126">
    <property type="entry name" value="S1"/>
    <property type="match status" value="1"/>
</dbReference>
<accession>A0ABV6A2V1</accession>
<comment type="caution">
    <text evidence="2">The sequence shown here is derived from an EMBL/GenBank/DDBJ whole genome shotgun (WGS) entry which is preliminary data.</text>
</comment>
<dbReference type="Proteomes" id="UP001589693">
    <property type="component" value="Unassembled WGS sequence"/>
</dbReference>
<organism evidence="2 3">
    <name type="scientific">Allokutzneria oryzae</name>
    <dbReference type="NCBI Taxonomy" id="1378989"/>
    <lineage>
        <taxon>Bacteria</taxon>
        <taxon>Bacillati</taxon>
        <taxon>Actinomycetota</taxon>
        <taxon>Actinomycetes</taxon>
        <taxon>Pseudonocardiales</taxon>
        <taxon>Pseudonocardiaceae</taxon>
        <taxon>Allokutzneria</taxon>
    </lineage>
</organism>
<evidence type="ECO:0000313" key="2">
    <source>
        <dbReference type="EMBL" id="MFB9907478.1"/>
    </source>
</evidence>
<protein>
    <recommendedName>
        <fullName evidence="1">S1 motif domain-containing protein</fullName>
    </recommendedName>
</protein>
<dbReference type="EMBL" id="JBHLZU010000020">
    <property type="protein sequence ID" value="MFB9907478.1"/>
    <property type="molecule type" value="Genomic_DNA"/>
</dbReference>